<evidence type="ECO:0008006" key="3">
    <source>
        <dbReference type="Google" id="ProtNLM"/>
    </source>
</evidence>
<name>A0A4S3JMU6_9EURO</name>
<accession>A0A4S3JMU6</accession>
<evidence type="ECO:0000313" key="2">
    <source>
        <dbReference type="Proteomes" id="UP000308092"/>
    </source>
</evidence>
<reference evidence="1 2" key="1">
    <citation type="submission" date="2019-03" db="EMBL/GenBank/DDBJ databases">
        <title>The genome sequence of a newly discovered highly antifungal drug resistant Aspergillus species, Aspergillus tanneri NIH 1004.</title>
        <authorList>
            <person name="Mounaud S."/>
            <person name="Singh I."/>
            <person name="Joardar V."/>
            <person name="Pakala S."/>
            <person name="Pakala S."/>
            <person name="Venepally P."/>
            <person name="Hoover J."/>
            <person name="Nierman W."/>
            <person name="Chung J."/>
            <person name="Losada L."/>
        </authorList>
    </citation>
    <scope>NUCLEOTIDE SEQUENCE [LARGE SCALE GENOMIC DNA]</scope>
    <source>
        <strain evidence="1 2">NIH1004</strain>
    </source>
</reference>
<dbReference type="Gene3D" id="1.25.40.10">
    <property type="entry name" value="Tetratricopeptide repeat domain"/>
    <property type="match status" value="1"/>
</dbReference>
<protein>
    <recommendedName>
        <fullName evidence="3">Kinesin light chain</fullName>
    </recommendedName>
</protein>
<dbReference type="Pfam" id="PF13374">
    <property type="entry name" value="TPR_10"/>
    <property type="match status" value="2"/>
</dbReference>
<dbReference type="InterPro" id="IPR011990">
    <property type="entry name" value="TPR-like_helical_dom_sf"/>
</dbReference>
<organism evidence="1 2">
    <name type="scientific">Aspergillus tanneri</name>
    <dbReference type="NCBI Taxonomy" id="1220188"/>
    <lineage>
        <taxon>Eukaryota</taxon>
        <taxon>Fungi</taxon>
        <taxon>Dikarya</taxon>
        <taxon>Ascomycota</taxon>
        <taxon>Pezizomycotina</taxon>
        <taxon>Eurotiomycetes</taxon>
        <taxon>Eurotiomycetidae</taxon>
        <taxon>Eurotiales</taxon>
        <taxon>Aspergillaceae</taxon>
        <taxon>Aspergillus</taxon>
        <taxon>Aspergillus subgen. Circumdati</taxon>
    </lineage>
</organism>
<dbReference type="SUPFAM" id="SSF48452">
    <property type="entry name" value="TPR-like"/>
    <property type="match status" value="1"/>
</dbReference>
<dbReference type="VEuPathDB" id="FungiDB:EYZ11_004479"/>
<dbReference type="STRING" id="1220188.A0A4S3JMU6"/>
<evidence type="ECO:0000313" key="1">
    <source>
        <dbReference type="EMBL" id="THC96058.1"/>
    </source>
</evidence>
<gene>
    <name evidence="1" type="ORF">EYZ11_004479</name>
</gene>
<dbReference type="EMBL" id="SOSA01000130">
    <property type="protein sequence ID" value="THC96058.1"/>
    <property type="molecule type" value="Genomic_DNA"/>
</dbReference>
<dbReference type="Proteomes" id="UP000308092">
    <property type="component" value="Unassembled WGS sequence"/>
</dbReference>
<dbReference type="AlphaFoldDB" id="A0A4S3JMU6"/>
<comment type="caution">
    <text evidence="1">The sequence shown here is derived from an EMBL/GenBank/DDBJ whole genome shotgun (WGS) entry which is preliminary data.</text>
</comment>
<keyword evidence="2" id="KW-1185">Reference proteome</keyword>
<sequence length="109" mass="12693">MPHVLFLLGENQFQKQQDQYIYHIQSVETCLDSDGRYKEAEKLLLQVMEIQKQVLRPEHPDTLTSMANLASTYWNQGRWTETDELEVQAMEARKQVLGPEHADTSTLVM</sequence>
<dbReference type="PANTHER" id="PTHR46082:SF11">
    <property type="entry name" value="AAA+ ATPASE DOMAIN-CONTAINING PROTEIN-RELATED"/>
    <property type="match status" value="1"/>
</dbReference>
<dbReference type="InterPro" id="IPR053137">
    <property type="entry name" value="NLR-like"/>
</dbReference>
<dbReference type="PANTHER" id="PTHR46082">
    <property type="entry name" value="ATP/GTP-BINDING PROTEIN-RELATED"/>
    <property type="match status" value="1"/>
</dbReference>
<proteinExistence type="predicted"/>